<dbReference type="InterPro" id="IPR026103">
    <property type="entry name" value="HARBI1_animal"/>
</dbReference>
<comment type="subcellular location">
    <subcellularLocation>
        <location evidence="3">Cytoplasm</location>
    </subcellularLocation>
    <subcellularLocation>
        <location evidence="2">Nucleus</location>
    </subcellularLocation>
</comment>
<evidence type="ECO:0000256" key="5">
    <source>
        <dbReference type="ARBA" id="ARBA00015519"/>
    </source>
</evidence>
<accession>A0ABR3LYR8</accession>
<dbReference type="PANTHER" id="PTHR22930:SF206">
    <property type="entry name" value="NUCLEASE HARBI1"/>
    <property type="match status" value="1"/>
</dbReference>
<evidence type="ECO:0000256" key="11">
    <source>
        <dbReference type="ARBA" id="ARBA00030126"/>
    </source>
</evidence>
<feature type="domain" description="DDE Tnp4" evidence="14">
    <location>
        <begin position="123"/>
        <end position="276"/>
    </location>
</feature>
<evidence type="ECO:0000256" key="8">
    <source>
        <dbReference type="ARBA" id="ARBA00022723"/>
    </source>
</evidence>
<dbReference type="PANTHER" id="PTHR22930">
    <property type="match status" value="1"/>
</dbReference>
<evidence type="ECO:0000256" key="3">
    <source>
        <dbReference type="ARBA" id="ARBA00004496"/>
    </source>
</evidence>
<protein>
    <recommendedName>
        <fullName evidence="5">Putative nuclease HARBI1</fullName>
    </recommendedName>
    <alternativeName>
        <fullName evidence="11">Harbinger transposase-derived nuclease</fullName>
    </alternativeName>
</protein>
<evidence type="ECO:0000256" key="10">
    <source>
        <dbReference type="ARBA" id="ARBA00023242"/>
    </source>
</evidence>
<evidence type="ECO:0000313" key="16">
    <source>
        <dbReference type="Proteomes" id="UP001558613"/>
    </source>
</evidence>
<comment type="similarity">
    <text evidence="4">Belongs to the HARBI1 family.</text>
</comment>
<evidence type="ECO:0000259" key="14">
    <source>
        <dbReference type="Pfam" id="PF13359"/>
    </source>
</evidence>
<comment type="caution">
    <text evidence="15">The sequence shown here is derived from an EMBL/GenBank/DDBJ whole genome shotgun (WGS) entry which is preliminary data.</text>
</comment>
<dbReference type="EMBL" id="JAYMGO010000017">
    <property type="protein sequence ID" value="KAL1258021.1"/>
    <property type="molecule type" value="Genomic_DNA"/>
</dbReference>
<gene>
    <name evidence="15" type="ORF">QQF64_011265</name>
</gene>
<dbReference type="InterPro" id="IPR045249">
    <property type="entry name" value="HARBI1-like"/>
</dbReference>
<evidence type="ECO:0000256" key="9">
    <source>
        <dbReference type="ARBA" id="ARBA00022801"/>
    </source>
</evidence>
<evidence type="ECO:0000256" key="7">
    <source>
        <dbReference type="ARBA" id="ARBA00022722"/>
    </source>
</evidence>
<keyword evidence="8" id="KW-0479">Metal-binding</keyword>
<sequence>MPILRMWFDVETELRQDFHLSRTAMHSLQRLLQREQDHGWGNELEVLIYTYWLAHGVSYRVVSRVFNVPKATVHRIIHRVAQNIWDNLSKAICFPLTVDPSAVGQGFVNISGTPAFHNVVEAIDGSHIQIKPPQRHRLDYLNYKGFYSINMQAICDSNGRFLDIYVGYPGSVHDTRIMKNSTFYTTRRYPPTGYILLGDGGYPCLETPICLITPFKEPVHGQVQQRFNYYQSRGRSIIERAFGMMKTRWRSTLFRALEVKPTFAPQVIASCVFLHNVCMDNGDTLVPDEDILMDRHDPQPPREPRAGNETSGNDTRNRLAALVSGNVQFP</sequence>
<reference evidence="15 16" key="1">
    <citation type="submission" date="2023-09" db="EMBL/GenBank/DDBJ databases">
        <authorList>
            <person name="Wang M."/>
        </authorList>
    </citation>
    <scope>NUCLEOTIDE SEQUENCE [LARGE SCALE GENOMIC DNA]</scope>
    <source>
        <strain evidence="15">GT-2023</strain>
        <tissue evidence="15">Liver</tissue>
    </source>
</reference>
<keyword evidence="7" id="KW-0540">Nuclease</keyword>
<keyword evidence="16" id="KW-1185">Reference proteome</keyword>
<evidence type="ECO:0000256" key="13">
    <source>
        <dbReference type="SAM" id="MobiDB-lite"/>
    </source>
</evidence>
<keyword evidence="6" id="KW-0963">Cytoplasm</keyword>
<keyword evidence="9" id="KW-0378">Hydrolase</keyword>
<evidence type="ECO:0000256" key="2">
    <source>
        <dbReference type="ARBA" id="ARBA00004123"/>
    </source>
</evidence>
<feature type="compositionally biased region" description="Basic and acidic residues" evidence="13">
    <location>
        <begin position="292"/>
        <end position="306"/>
    </location>
</feature>
<dbReference type="Pfam" id="PF13359">
    <property type="entry name" value="DDE_Tnp_4"/>
    <property type="match status" value="1"/>
</dbReference>
<name>A0ABR3LYR8_9TELE</name>
<comment type="cofactor">
    <cofactor evidence="1">
        <name>a divalent metal cation</name>
        <dbReference type="ChEBI" id="CHEBI:60240"/>
    </cofactor>
</comment>
<evidence type="ECO:0000256" key="4">
    <source>
        <dbReference type="ARBA" id="ARBA00006958"/>
    </source>
</evidence>
<feature type="region of interest" description="Disordered" evidence="13">
    <location>
        <begin position="289"/>
        <end position="316"/>
    </location>
</feature>
<evidence type="ECO:0000256" key="1">
    <source>
        <dbReference type="ARBA" id="ARBA00001968"/>
    </source>
</evidence>
<keyword evidence="10" id="KW-0539">Nucleus</keyword>
<evidence type="ECO:0000256" key="6">
    <source>
        <dbReference type="ARBA" id="ARBA00022490"/>
    </source>
</evidence>
<evidence type="ECO:0000313" key="15">
    <source>
        <dbReference type="EMBL" id="KAL1258021.1"/>
    </source>
</evidence>
<organism evidence="15 16">
    <name type="scientific">Cirrhinus molitorella</name>
    <name type="common">mud carp</name>
    <dbReference type="NCBI Taxonomy" id="172907"/>
    <lineage>
        <taxon>Eukaryota</taxon>
        <taxon>Metazoa</taxon>
        <taxon>Chordata</taxon>
        <taxon>Craniata</taxon>
        <taxon>Vertebrata</taxon>
        <taxon>Euteleostomi</taxon>
        <taxon>Actinopterygii</taxon>
        <taxon>Neopterygii</taxon>
        <taxon>Teleostei</taxon>
        <taxon>Ostariophysi</taxon>
        <taxon>Cypriniformes</taxon>
        <taxon>Cyprinidae</taxon>
        <taxon>Labeoninae</taxon>
        <taxon>Labeonini</taxon>
        <taxon>Cirrhinus</taxon>
    </lineage>
</organism>
<dbReference type="InterPro" id="IPR027806">
    <property type="entry name" value="HARBI1_dom"/>
</dbReference>
<dbReference type="PRINTS" id="PR02086">
    <property type="entry name" value="PUTNUCHARBI1"/>
</dbReference>
<proteinExistence type="inferred from homology"/>
<evidence type="ECO:0000256" key="12">
    <source>
        <dbReference type="ARBA" id="ARBA00045850"/>
    </source>
</evidence>
<dbReference type="Proteomes" id="UP001558613">
    <property type="component" value="Unassembled WGS sequence"/>
</dbReference>
<comment type="function">
    <text evidence="12">Transposase-derived protein that may have nuclease activity. Does not have transposase activity.</text>
</comment>